<evidence type="ECO:0000256" key="4">
    <source>
        <dbReference type="ARBA" id="ARBA00023163"/>
    </source>
</evidence>
<keyword evidence="4" id="KW-0804">Transcription</keyword>
<dbReference type="SUPFAM" id="SSF52172">
    <property type="entry name" value="CheY-like"/>
    <property type="match status" value="1"/>
</dbReference>
<keyword evidence="3" id="KW-0238">DNA-binding</keyword>
<dbReference type="Gene3D" id="3.40.50.2300">
    <property type="match status" value="1"/>
</dbReference>
<reference evidence="8 9" key="1">
    <citation type="submission" date="2023-03" db="EMBL/GenBank/DDBJ databases">
        <title>Genome sequence of Microbacterium sp. KACC 23027.</title>
        <authorList>
            <person name="Kim S."/>
            <person name="Heo J."/>
            <person name="Kwon S.-W."/>
        </authorList>
    </citation>
    <scope>NUCLEOTIDE SEQUENCE [LARGE SCALE GENOMIC DNA]</scope>
    <source>
        <strain evidence="8 9">KACC 23027</strain>
    </source>
</reference>
<feature type="domain" description="Response regulatory" evidence="7">
    <location>
        <begin position="4"/>
        <end position="121"/>
    </location>
</feature>
<dbReference type="PROSITE" id="PS50110">
    <property type="entry name" value="RESPONSE_REGULATORY"/>
    <property type="match status" value="1"/>
</dbReference>
<dbReference type="InterPro" id="IPR001789">
    <property type="entry name" value="Sig_transdc_resp-reg_receiver"/>
</dbReference>
<dbReference type="PROSITE" id="PS50043">
    <property type="entry name" value="HTH_LUXR_2"/>
    <property type="match status" value="1"/>
</dbReference>
<sequence length="207" mass="21709">MSVSVVIVDDHPIVRSGLRAVLTSDPELDVVGEAADGAEAIALCATLRPDVVLCDLRLGEGADGIATTRTLRALDAAPAVVILTTYDTDHDIYRAAQAGAAGYLLKDAAPQTIIHAIRDAAAGRTAWAPELSVRVLEAVRSPAATLTAREIEVLEHVAAGHSNEAIAKALFLTAATVKTHLGHIYTKLDVDSRTQAVARAREQGILP</sequence>
<dbReference type="InterPro" id="IPR000792">
    <property type="entry name" value="Tscrpt_reg_LuxR_C"/>
</dbReference>
<dbReference type="Pfam" id="PF00072">
    <property type="entry name" value="Response_reg"/>
    <property type="match status" value="1"/>
</dbReference>
<dbReference type="PANTHER" id="PTHR43214:SF24">
    <property type="entry name" value="TRANSCRIPTIONAL REGULATORY PROTEIN NARL-RELATED"/>
    <property type="match status" value="1"/>
</dbReference>
<evidence type="ECO:0000256" key="1">
    <source>
        <dbReference type="ARBA" id="ARBA00022553"/>
    </source>
</evidence>
<dbReference type="RefSeq" id="WP_275278901.1">
    <property type="nucleotide sequence ID" value="NZ_CP119108.1"/>
</dbReference>
<dbReference type="SMART" id="SM00421">
    <property type="entry name" value="HTH_LUXR"/>
    <property type="match status" value="1"/>
</dbReference>
<dbReference type="PANTHER" id="PTHR43214">
    <property type="entry name" value="TWO-COMPONENT RESPONSE REGULATOR"/>
    <property type="match status" value="1"/>
</dbReference>
<evidence type="ECO:0000256" key="2">
    <source>
        <dbReference type="ARBA" id="ARBA00023015"/>
    </source>
</evidence>
<gene>
    <name evidence="8" type="ORF">PU630_03140</name>
</gene>
<dbReference type="InterPro" id="IPR058245">
    <property type="entry name" value="NreC/VraR/RcsB-like_REC"/>
</dbReference>
<dbReference type="EMBL" id="CP119108">
    <property type="protein sequence ID" value="WEG09577.1"/>
    <property type="molecule type" value="Genomic_DNA"/>
</dbReference>
<feature type="domain" description="HTH luxR-type" evidence="6">
    <location>
        <begin position="139"/>
        <end position="204"/>
    </location>
</feature>
<keyword evidence="2" id="KW-0805">Transcription regulation</keyword>
<dbReference type="CDD" id="cd06170">
    <property type="entry name" value="LuxR_C_like"/>
    <property type="match status" value="1"/>
</dbReference>
<dbReference type="Pfam" id="PF00196">
    <property type="entry name" value="GerE"/>
    <property type="match status" value="1"/>
</dbReference>
<dbReference type="SMART" id="SM00448">
    <property type="entry name" value="REC"/>
    <property type="match status" value="1"/>
</dbReference>
<name>A0ABY8C2L4_9MICO</name>
<keyword evidence="1 5" id="KW-0597">Phosphoprotein</keyword>
<dbReference type="CDD" id="cd17535">
    <property type="entry name" value="REC_NarL-like"/>
    <property type="match status" value="1"/>
</dbReference>
<dbReference type="InterPro" id="IPR039420">
    <property type="entry name" value="WalR-like"/>
</dbReference>
<evidence type="ECO:0000313" key="9">
    <source>
        <dbReference type="Proteomes" id="UP001214553"/>
    </source>
</evidence>
<evidence type="ECO:0000259" key="7">
    <source>
        <dbReference type="PROSITE" id="PS50110"/>
    </source>
</evidence>
<dbReference type="InterPro" id="IPR016032">
    <property type="entry name" value="Sig_transdc_resp-reg_C-effctor"/>
</dbReference>
<dbReference type="PRINTS" id="PR00038">
    <property type="entry name" value="HTHLUXR"/>
</dbReference>
<protein>
    <submittedName>
        <fullName evidence="8">Response regulator transcription factor</fullName>
    </submittedName>
</protein>
<dbReference type="Proteomes" id="UP001214553">
    <property type="component" value="Chromosome"/>
</dbReference>
<organism evidence="8 9">
    <name type="scientific">Microbacterium horticulturae</name>
    <dbReference type="NCBI Taxonomy" id="3028316"/>
    <lineage>
        <taxon>Bacteria</taxon>
        <taxon>Bacillati</taxon>
        <taxon>Actinomycetota</taxon>
        <taxon>Actinomycetes</taxon>
        <taxon>Micrococcales</taxon>
        <taxon>Microbacteriaceae</taxon>
        <taxon>Microbacterium</taxon>
    </lineage>
</organism>
<evidence type="ECO:0000259" key="6">
    <source>
        <dbReference type="PROSITE" id="PS50043"/>
    </source>
</evidence>
<dbReference type="PROSITE" id="PS00622">
    <property type="entry name" value="HTH_LUXR_1"/>
    <property type="match status" value="1"/>
</dbReference>
<dbReference type="InterPro" id="IPR011006">
    <property type="entry name" value="CheY-like_superfamily"/>
</dbReference>
<accession>A0ABY8C2L4</accession>
<keyword evidence="9" id="KW-1185">Reference proteome</keyword>
<dbReference type="SUPFAM" id="SSF46894">
    <property type="entry name" value="C-terminal effector domain of the bipartite response regulators"/>
    <property type="match status" value="1"/>
</dbReference>
<proteinExistence type="predicted"/>
<evidence type="ECO:0000256" key="3">
    <source>
        <dbReference type="ARBA" id="ARBA00023125"/>
    </source>
</evidence>
<evidence type="ECO:0000313" key="8">
    <source>
        <dbReference type="EMBL" id="WEG09577.1"/>
    </source>
</evidence>
<feature type="modified residue" description="4-aspartylphosphate" evidence="5">
    <location>
        <position position="55"/>
    </location>
</feature>
<evidence type="ECO:0000256" key="5">
    <source>
        <dbReference type="PROSITE-ProRule" id="PRU00169"/>
    </source>
</evidence>